<keyword evidence="4" id="KW-0813">Transport</keyword>
<comment type="similarity">
    <text evidence="2">Belongs to the ATPase delta chain family.</text>
</comment>
<evidence type="ECO:0000256" key="1">
    <source>
        <dbReference type="ARBA" id="ARBA00004370"/>
    </source>
</evidence>
<keyword evidence="10" id="KW-1185">Reference proteome</keyword>
<dbReference type="HAMAP" id="MF_01416">
    <property type="entry name" value="ATP_synth_delta_bact"/>
    <property type="match status" value="1"/>
</dbReference>
<comment type="caution">
    <text evidence="9">The sequence shown here is derived from an EMBL/GenBank/DDBJ whole genome shotgun (WGS) entry which is preliminary data.</text>
</comment>
<proteinExistence type="inferred from homology"/>
<keyword evidence="6" id="KW-0406">Ion transport</keyword>
<evidence type="ECO:0000256" key="2">
    <source>
        <dbReference type="ARBA" id="ARBA00007046"/>
    </source>
</evidence>
<dbReference type="GO" id="GO:0046933">
    <property type="term" value="F:proton-transporting ATP synthase activity, rotational mechanism"/>
    <property type="evidence" value="ECO:0007669"/>
    <property type="project" value="InterPro"/>
</dbReference>
<dbReference type="EMBL" id="JAMZMK010007183">
    <property type="protein sequence ID" value="KAI7745637.1"/>
    <property type="molecule type" value="Genomic_DNA"/>
</dbReference>
<dbReference type="GO" id="GO:0016020">
    <property type="term" value="C:membrane"/>
    <property type="evidence" value="ECO:0007669"/>
    <property type="project" value="UniProtKB-SubCell"/>
</dbReference>
<protein>
    <recommendedName>
        <fullName evidence="11">ATP synthase subunit delta, chloroplastic</fullName>
    </recommendedName>
</protein>
<evidence type="ECO:0000256" key="8">
    <source>
        <dbReference type="ARBA" id="ARBA00023310"/>
    </source>
</evidence>
<sequence>MAVTVTVAAITTASLQKYPATFYSPSPQTHHNLSFSGGLRLPSLTIKLKTRSRRSGGVFGAKMTDSAAVSYAAALAEVANSNGTLDATLSDIEKINKLFSDNESVLSFFTSPIVTLENKHKLIDDITSSGLLQLHVCNFINILVERNRIGLVREIVKEFEIVYNRLTGTEMAVVTSVVKLEKQHLAQIAKQVQRLTGARNVRIKTTIDEALVAGFTIRYGSSLSKLIDMSVKKQLDDIAAQLEVRDVVIPV</sequence>
<evidence type="ECO:0000256" key="7">
    <source>
        <dbReference type="ARBA" id="ARBA00023136"/>
    </source>
</evidence>
<comment type="subunit">
    <text evidence="3">F-type ATPases have 2 components, CF(1) - the catalytic core - and CF(0) - the membrane proton channel. CF(1) has five subunits: alpha(3), beta(3), gamma(1), delta(1), epsilon(1). CF(0) has three main subunits: a, b and c.</text>
</comment>
<keyword evidence="7" id="KW-0472">Membrane</keyword>
<gene>
    <name evidence="9" type="ORF">M8C21_002723</name>
</gene>
<dbReference type="PANTHER" id="PTHR11910">
    <property type="entry name" value="ATP SYNTHASE DELTA CHAIN"/>
    <property type="match status" value="1"/>
</dbReference>
<dbReference type="PROSITE" id="PS00389">
    <property type="entry name" value="ATPASE_DELTA"/>
    <property type="match status" value="1"/>
</dbReference>
<evidence type="ECO:0000256" key="3">
    <source>
        <dbReference type="ARBA" id="ARBA00011648"/>
    </source>
</evidence>
<evidence type="ECO:0000313" key="9">
    <source>
        <dbReference type="EMBL" id="KAI7745637.1"/>
    </source>
</evidence>
<accession>A0AAD5CPL7</accession>
<comment type="subcellular location">
    <subcellularLocation>
        <location evidence="1">Membrane</location>
    </subcellularLocation>
</comment>
<dbReference type="InterPro" id="IPR020781">
    <property type="entry name" value="ATPase_OSCP/d_CS"/>
</dbReference>
<dbReference type="Gene3D" id="1.10.520.20">
    <property type="entry name" value="N-terminal domain of the delta subunit of the F1F0-ATP synthase"/>
    <property type="match status" value="1"/>
</dbReference>
<organism evidence="9 10">
    <name type="scientific">Ambrosia artemisiifolia</name>
    <name type="common">Common ragweed</name>
    <dbReference type="NCBI Taxonomy" id="4212"/>
    <lineage>
        <taxon>Eukaryota</taxon>
        <taxon>Viridiplantae</taxon>
        <taxon>Streptophyta</taxon>
        <taxon>Embryophyta</taxon>
        <taxon>Tracheophyta</taxon>
        <taxon>Spermatophyta</taxon>
        <taxon>Magnoliopsida</taxon>
        <taxon>eudicotyledons</taxon>
        <taxon>Gunneridae</taxon>
        <taxon>Pentapetalae</taxon>
        <taxon>asterids</taxon>
        <taxon>campanulids</taxon>
        <taxon>Asterales</taxon>
        <taxon>Asteraceae</taxon>
        <taxon>Asteroideae</taxon>
        <taxon>Heliantheae alliance</taxon>
        <taxon>Heliantheae</taxon>
        <taxon>Ambrosia</taxon>
    </lineage>
</organism>
<dbReference type="SUPFAM" id="SSF47928">
    <property type="entry name" value="N-terminal domain of the delta subunit of the F1F0-ATP synthase"/>
    <property type="match status" value="1"/>
</dbReference>
<dbReference type="AlphaFoldDB" id="A0AAD5CPL7"/>
<dbReference type="InterPro" id="IPR026015">
    <property type="entry name" value="ATP_synth_OSCP/delta_N_sf"/>
</dbReference>
<keyword evidence="8" id="KW-0066">ATP synthesis</keyword>
<name>A0AAD5CPL7_AMBAR</name>
<evidence type="ECO:0000256" key="4">
    <source>
        <dbReference type="ARBA" id="ARBA00022448"/>
    </source>
</evidence>
<evidence type="ECO:0000256" key="5">
    <source>
        <dbReference type="ARBA" id="ARBA00022781"/>
    </source>
</evidence>
<dbReference type="Pfam" id="PF00213">
    <property type="entry name" value="OSCP"/>
    <property type="match status" value="1"/>
</dbReference>
<evidence type="ECO:0000313" key="10">
    <source>
        <dbReference type="Proteomes" id="UP001206925"/>
    </source>
</evidence>
<evidence type="ECO:0000256" key="6">
    <source>
        <dbReference type="ARBA" id="ARBA00023065"/>
    </source>
</evidence>
<dbReference type="NCBIfam" id="TIGR01145">
    <property type="entry name" value="ATP_synt_delta"/>
    <property type="match status" value="1"/>
</dbReference>
<keyword evidence="5" id="KW-0375">Hydrogen ion transport</keyword>
<dbReference type="Proteomes" id="UP001206925">
    <property type="component" value="Unassembled WGS sequence"/>
</dbReference>
<dbReference type="InterPro" id="IPR000711">
    <property type="entry name" value="ATPase_OSCP/dsu"/>
</dbReference>
<reference evidence="9" key="1">
    <citation type="submission" date="2022-06" db="EMBL/GenBank/DDBJ databases">
        <title>Uncovering the hologenomic basis of an extraordinary plant invasion.</title>
        <authorList>
            <person name="Bieker V.C."/>
            <person name="Martin M.D."/>
            <person name="Gilbert T."/>
            <person name="Hodgins K."/>
            <person name="Battlay P."/>
            <person name="Petersen B."/>
            <person name="Wilson J."/>
        </authorList>
    </citation>
    <scope>NUCLEOTIDE SEQUENCE</scope>
    <source>
        <strain evidence="9">AA19_3_7</strain>
        <tissue evidence="9">Leaf</tissue>
    </source>
</reference>
<evidence type="ECO:0008006" key="11">
    <source>
        <dbReference type="Google" id="ProtNLM"/>
    </source>
</evidence>
<dbReference type="PRINTS" id="PR00125">
    <property type="entry name" value="ATPASEDELTA"/>
</dbReference>